<dbReference type="PANTHER" id="PTHR14871:SF1">
    <property type="entry name" value="DYNEIN REGULATORY COMPLEX PROTEIN 9"/>
    <property type="match status" value="1"/>
</dbReference>
<protein>
    <submittedName>
        <fullName evidence="7">Uncharacterized protein</fullName>
    </submittedName>
</protein>
<dbReference type="GO" id="GO:0005856">
    <property type="term" value="C:cytoskeleton"/>
    <property type="evidence" value="ECO:0007669"/>
    <property type="project" value="UniProtKB-SubCell"/>
</dbReference>
<evidence type="ECO:0000256" key="1">
    <source>
        <dbReference type="ARBA" id="ARBA00004245"/>
    </source>
</evidence>
<dbReference type="OrthoDB" id="10254713at2759"/>
<dbReference type="AlphaFoldDB" id="A0A024GEG5"/>
<feature type="coiled-coil region" evidence="6">
    <location>
        <begin position="276"/>
        <end position="335"/>
    </location>
</feature>
<dbReference type="PANTHER" id="PTHR14871">
    <property type="entry name" value="DYNEIN REGULATORY COMPLEX PROTEIN 9"/>
    <property type="match status" value="1"/>
</dbReference>
<keyword evidence="4" id="KW-0206">Cytoskeleton</keyword>
<comment type="caution">
    <text evidence="7">The sequence shown here is derived from an EMBL/GenBank/DDBJ whole genome shotgun (WGS) entry which is preliminary data.</text>
</comment>
<organism evidence="7 8">
    <name type="scientific">Albugo candida</name>
    <dbReference type="NCBI Taxonomy" id="65357"/>
    <lineage>
        <taxon>Eukaryota</taxon>
        <taxon>Sar</taxon>
        <taxon>Stramenopiles</taxon>
        <taxon>Oomycota</taxon>
        <taxon>Peronosporomycetes</taxon>
        <taxon>Albuginales</taxon>
        <taxon>Albuginaceae</taxon>
        <taxon>Albugo</taxon>
    </lineage>
</organism>
<dbReference type="PROSITE" id="PS50096">
    <property type="entry name" value="IQ"/>
    <property type="match status" value="1"/>
</dbReference>
<accession>A0A024GEG5</accession>
<dbReference type="InterPro" id="IPR042618">
    <property type="entry name" value="IQCG"/>
</dbReference>
<evidence type="ECO:0000313" key="8">
    <source>
        <dbReference type="Proteomes" id="UP000053237"/>
    </source>
</evidence>
<evidence type="ECO:0000313" key="7">
    <source>
        <dbReference type="EMBL" id="CCI45079.1"/>
    </source>
</evidence>
<evidence type="ECO:0000256" key="5">
    <source>
        <dbReference type="ARBA" id="ARBA00023273"/>
    </source>
</evidence>
<dbReference type="GO" id="GO:0031514">
    <property type="term" value="C:motile cilium"/>
    <property type="evidence" value="ECO:0007669"/>
    <property type="project" value="TreeGrafter"/>
</dbReference>
<sequence>MTSPPLTLAESLRVSGIFEDAIEKLLFLSSVTPDLIQHQELSQHAGDEISSIIHHQRQLEAKYEKLIDQRASLKGVANKAEYKKNARAIEKAGQLLREATKTLSQNLKENSDVNKHFTKMQQEKEEIITLLTQTLDDLKRNGTFESLFKYVREGKRTHEKAHEILKQEKDSIEVMKRLNLEFEREQNEYEKHIVSHHAKLASLKQENNTLKQKSRADISYARNEVKAKKESTARLHQQLREEEELKISTWQRNCQVETRVHEETVAFLKNRQEVLQNSLKEAHIKAQNELQSKQEELSQLQQRNELVEHQLSIYEARWQKEIDEQKRKAQELTRLADLEALRHRPLSTQKISARIIQACYRTYIVRKNEKLALQAKKKKKGKSAKSKR</sequence>
<dbReference type="EMBL" id="CAIX01000087">
    <property type="protein sequence ID" value="CCI45079.1"/>
    <property type="molecule type" value="Genomic_DNA"/>
</dbReference>
<evidence type="ECO:0000256" key="4">
    <source>
        <dbReference type="ARBA" id="ARBA00023212"/>
    </source>
</evidence>
<proteinExistence type="predicted"/>
<dbReference type="GO" id="GO:0044782">
    <property type="term" value="P:cilium organization"/>
    <property type="evidence" value="ECO:0007669"/>
    <property type="project" value="TreeGrafter"/>
</dbReference>
<comment type="subcellular location">
    <subcellularLocation>
        <location evidence="2">Cell projection</location>
    </subcellularLocation>
    <subcellularLocation>
        <location evidence="1">Cytoplasm</location>
        <location evidence="1">Cytoskeleton</location>
    </subcellularLocation>
</comment>
<dbReference type="InParanoid" id="A0A024GEG5"/>
<evidence type="ECO:0000256" key="2">
    <source>
        <dbReference type="ARBA" id="ARBA00004316"/>
    </source>
</evidence>
<name>A0A024GEG5_9STRA</name>
<dbReference type="Proteomes" id="UP000053237">
    <property type="component" value="Unassembled WGS sequence"/>
</dbReference>
<reference evidence="7 8" key="1">
    <citation type="submission" date="2012-05" db="EMBL/GenBank/DDBJ databases">
        <title>Recombination and specialization in a pathogen metapopulation.</title>
        <authorList>
            <person name="Gardiner A."/>
            <person name="Kemen E."/>
            <person name="Schultz-Larsen T."/>
            <person name="MacLean D."/>
            <person name="Van Oosterhout C."/>
            <person name="Jones J.D.G."/>
        </authorList>
    </citation>
    <scope>NUCLEOTIDE SEQUENCE [LARGE SCALE GENOMIC DNA]</scope>
    <source>
        <strain evidence="7 8">Ac Nc2</strain>
    </source>
</reference>
<evidence type="ECO:0000256" key="6">
    <source>
        <dbReference type="SAM" id="Coils"/>
    </source>
</evidence>
<evidence type="ECO:0000256" key="3">
    <source>
        <dbReference type="ARBA" id="ARBA00022490"/>
    </source>
</evidence>
<gene>
    <name evidence="7" type="ORF">BN9_059260</name>
</gene>
<dbReference type="GO" id="GO:0005737">
    <property type="term" value="C:cytoplasm"/>
    <property type="evidence" value="ECO:0007669"/>
    <property type="project" value="TreeGrafter"/>
</dbReference>
<keyword evidence="8" id="KW-1185">Reference proteome</keyword>
<keyword evidence="5" id="KW-0966">Cell projection</keyword>
<keyword evidence="3" id="KW-0963">Cytoplasm</keyword>
<keyword evidence="6" id="KW-0175">Coiled coil</keyword>
<feature type="coiled-coil region" evidence="6">
    <location>
        <begin position="165"/>
        <end position="242"/>
    </location>
</feature>